<dbReference type="EMBL" id="MARB01000001">
    <property type="protein sequence ID" value="ODJ89528.1"/>
    <property type="molecule type" value="Genomic_DNA"/>
</dbReference>
<proteinExistence type="inferred from homology"/>
<evidence type="ECO:0000256" key="8">
    <source>
        <dbReference type="SAM" id="Phobius"/>
    </source>
</evidence>
<dbReference type="GO" id="GO:0015031">
    <property type="term" value="P:protein transport"/>
    <property type="evidence" value="ECO:0007669"/>
    <property type="project" value="UniProtKB-KW"/>
</dbReference>
<organism evidence="9 10">
    <name type="scientific">Candidatus Thiodiazotropha endolucinida</name>
    <dbReference type="NCBI Taxonomy" id="1655433"/>
    <lineage>
        <taxon>Bacteria</taxon>
        <taxon>Pseudomonadati</taxon>
        <taxon>Pseudomonadota</taxon>
        <taxon>Gammaproteobacteria</taxon>
        <taxon>Chromatiales</taxon>
        <taxon>Sedimenticolaceae</taxon>
        <taxon>Candidatus Thiodiazotropha</taxon>
    </lineage>
</organism>
<name>A0A7Z0VQ42_9GAMM</name>
<evidence type="ECO:0000256" key="4">
    <source>
        <dbReference type="ARBA" id="ARBA00022692"/>
    </source>
</evidence>
<comment type="similarity">
    <text evidence="2 7">Belongs to the ExbD/TolR family.</text>
</comment>
<keyword evidence="7" id="KW-0813">Transport</keyword>
<comment type="caution">
    <text evidence="9">The sequence shown here is derived from an EMBL/GenBank/DDBJ whole genome shotgun (WGS) entry which is preliminary data.</text>
</comment>
<accession>A0A7Z0VQ42</accession>
<keyword evidence="4 7" id="KW-0812">Transmembrane</keyword>
<dbReference type="AlphaFoldDB" id="A0A7Z0VQ42"/>
<evidence type="ECO:0000313" key="9">
    <source>
        <dbReference type="EMBL" id="ODJ89528.1"/>
    </source>
</evidence>
<dbReference type="InterPro" id="IPR003400">
    <property type="entry name" value="ExbD"/>
</dbReference>
<keyword evidence="10" id="KW-1185">Reference proteome</keyword>
<evidence type="ECO:0000256" key="3">
    <source>
        <dbReference type="ARBA" id="ARBA00022475"/>
    </source>
</evidence>
<evidence type="ECO:0000313" key="10">
    <source>
        <dbReference type="Proteomes" id="UP000094769"/>
    </source>
</evidence>
<keyword evidence="6 8" id="KW-0472">Membrane</keyword>
<evidence type="ECO:0000256" key="2">
    <source>
        <dbReference type="ARBA" id="ARBA00005811"/>
    </source>
</evidence>
<feature type="transmembrane region" description="Helical" evidence="8">
    <location>
        <begin position="20"/>
        <end position="41"/>
    </location>
</feature>
<comment type="subcellular location">
    <subcellularLocation>
        <location evidence="1">Cell membrane</location>
        <topology evidence="1">Single-pass membrane protein</topology>
    </subcellularLocation>
    <subcellularLocation>
        <location evidence="7">Cell membrane</location>
        <topology evidence="7">Single-pass type II membrane protein</topology>
    </subcellularLocation>
</comment>
<evidence type="ECO:0000256" key="1">
    <source>
        <dbReference type="ARBA" id="ARBA00004162"/>
    </source>
</evidence>
<evidence type="ECO:0000256" key="5">
    <source>
        <dbReference type="ARBA" id="ARBA00022989"/>
    </source>
</evidence>
<gene>
    <name evidence="9" type="ORF">CODIS_00880</name>
</gene>
<dbReference type="Pfam" id="PF02472">
    <property type="entry name" value="ExbD"/>
    <property type="match status" value="1"/>
</dbReference>
<sequence length="172" mass="19556">MRERLRRHRQGEELNITAFLNLMVILIPFLLITAAFSRFSIIELYLPPASEGTLKAIKELQLEVIIRPDSLEVADREGGLIRRLKNTPDGYDVKGLNELLVQIKVRFQDKRNIFILSEPNTRYETMVQVMDAVRMTENMEAGTLVQYELFPDIALGDAPPVAAQKQDEGNAS</sequence>
<reference evidence="9 10" key="1">
    <citation type="submission" date="2016-06" db="EMBL/GenBank/DDBJ databases">
        <title>Genome sequence of endosymbiont of Candidatus Endolucinida thiodiazotropha.</title>
        <authorList>
            <person name="Poehlein A."/>
            <person name="Koenig S."/>
            <person name="Heiden S.E."/>
            <person name="Thuermer A."/>
            <person name="Voget S."/>
            <person name="Daniel R."/>
            <person name="Markert S."/>
            <person name="Gros O."/>
            <person name="Schweder T."/>
        </authorList>
    </citation>
    <scope>NUCLEOTIDE SEQUENCE [LARGE SCALE GENOMIC DNA]</scope>
    <source>
        <strain evidence="9 10">COS</strain>
    </source>
</reference>
<keyword evidence="3" id="KW-1003">Cell membrane</keyword>
<dbReference type="RefSeq" id="WP_069120170.1">
    <property type="nucleotide sequence ID" value="NZ_MARB01000001.1"/>
</dbReference>
<dbReference type="OrthoDB" id="9150865at2"/>
<dbReference type="GO" id="GO:0005886">
    <property type="term" value="C:plasma membrane"/>
    <property type="evidence" value="ECO:0007669"/>
    <property type="project" value="UniProtKB-SubCell"/>
</dbReference>
<keyword evidence="5 8" id="KW-1133">Transmembrane helix</keyword>
<evidence type="ECO:0000256" key="7">
    <source>
        <dbReference type="RuleBase" id="RU003879"/>
    </source>
</evidence>
<protein>
    <submittedName>
        <fullName evidence="9">Biopolymer transport protein ExbD/TolR</fullName>
    </submittedName>
</protein>
<keyword evidence="7" id="KW-0653">Protein transport</keyword>
<dbReference type="GO" id="GO:0022857">
    <property type="term" value="F:transmembrane transporter activity"/>
    <property type="evidence" value="ECO:0007669"/>
    <property type="project" value="InterPro"/>
</dbReference>
<evidence type="ECO:0000256" key="6">
    <source>
        <dbReference type="ARBA" id="ARBA00023136"/>
    </source>
</evidence>
<dbReference type="Proteomes" id="UP000094769">
    <property type="component" value="Unassembled WGS sequence"/>
</dbReference>